<evidence type="ECO:0000313" key="5">
    <source>
        <dbReference type="Proteomes" id="UP000471521"/>
    </source>
</evidence>
<reference evidence="4 5" key="1">
    <citation type="submission" date="2019-12" db="EMBL/GenBank/DDBJ databases">
        <title>Isolation and characterization of three novel carbon monoxide-oxidizing members of Halobacteria from salione crusts and soils.</title>
        <authorList>
            <person name="Myers M.R."/>
            <person name="King G.M."/>
        </authorList>
    </citation>
    <scope>NUCLEOTIDE SEQUENCE [LARGE SCALE GENOMIC DNA]</scope>
    <source>
        <strain evidence="4 5">PCN9</strain>
    </source>
</reference>
<evidence type="ECO:0000256" key="1">
    <source>
        <dbReference type="PROSITE-ProRule" id="PRU00285"/>
    </source>
</evidence>
<dbReference type="EMBL" id="WUUU01000059">
    <property type="protein sequence ID" value="MXR20736.1"/>
    <property type="molecule type" value="Genomic_DNA"/>
</dbReference>
<dbReference type="Gene3D" id="2.60.40.790">
    <property type="match status" value="1"/>
</dbReference>
<dbReference type="SUPFAM" id="SSF49764">
    <property type="entry name" value="HSP20-like chaperones"/>
    <property type="match status" value="1"/>
</dbReference>
<proteinExistence type="inferred from homology"/>
<dbReference type="CDD" id="cd06464">
    <property type="entry name" value="ACD_sHsps-like"/>
    <property type="match status" value="1"/>
</dbReference>
<feature type="domain" description="SHSP" evidence="3">
    <location>
        <begin position="21"/>
        <end position="135"/>
    </location>
</feature>
<dbReference type="Proteomes" id="UP000471521">
    <property type="component" value="Unassembled WGS sequence"/>
</dbReference>
<organism evidence="4 5">
    <name type="scientific">Halobacterium bonnevillei</name>
    <dbReference type="NCBI Taxonomy" id="2692200"/>
    <lineage>
        <taxon>Archaea</taxon>
        <taxon>Methanobacteriati</taxon>
        <taxon>Methanobacteriota</taxon>
        <taxon>Stenosarchaea group</taxon>
        <taxon>Halobacteria</taxon>
        <taxon>Halobacteriales</taxon>
        <taxon>Halobacteriaceae</taxon>
        <taxon>Halobacterium</taxon>
    </lineage>
</organism>
<evidence type="ECO:0000313" key="4">
    <source>
        <dbReference type="EMBL" id="MXR20736.1"/>
    </source>
</evidence>
<name>A0A6B0SJP4_9EURY</name>
<dbReference type="InterPro" id="IPR008978">
    <property type="entry name" value="HSP20-like_chaperone"/>
</dbReference>
<keyword evidence="5" id="KW-1185">Reference proteome</keyword>
<gene>
    <name evidence="4" type="ORF">GRX66_08995</name>
</gene>
<dbReference type="AlphaFoldDB" id="A0A6B0SJP4"/>
<dbReference type="InterPro" id="IPR002068">
    <property type="entry name" value="A-crystallin/Hsp20_dom"/>
</dbReference>
<sequence length="135" mass="15142">MSRGSPFDELERLLDRMNEARERAGGGLAVDVADEGDSFVLTADLPGFERDDIDVEVHERTLRIDATHRSETEEEYEDGDNYIRRERSKRSLSRSVTLPEDIEEGDASASFENGVLTVILPKSHATEESTSVEIE</sequence>
<dbReference type="InterPro" id="IPR031107">
    <property type="entry name" value="Small_HSP"/>
</dbReference>
<dbReference type="PANTHER" id="PTHR11527">
    <property type="entry name" value="HEAT-SHOCK PROTEIN 20 FAMILY MEMBER"/>
    <property type="match status" value="1"/>
</dbReference>
<protein>
    <submittedName>
        <fullName evidence="4">Hsp20 family protein</fullName>
    </submittedName>
</protein>
<evidence type="ECO:0000259" key="3">
    <source>
        <dbReference type="PROSITE" id="PS01031"/>
    </source>
</evidence>
<accession>A0A6B0SJP4</accession>
<dbReference type="PROSITE" id="PS01031">
    <property type="entry name" value="SHSP"/>
    <property type="match status" value="1"/>
</dbReference>
<evidence type="ECO:0000256" key="2">
    <source>
        <dbReference type="RuleBase" id="RU003616"/>
    </source>
</evidence>
<dbReference type="Pfam" id="PF00011">
    <property type="entry name" value="HSP20"/>
    <property type="match status" value="1"/>
</dbReference>
<comment type="similarity">
    <text evidence="1 2">Belongs to the small heat shock protein (HSP20) family.</text>
</comment>
<comment type="caution">
    <text evidence="4">The sequence shown here is derived from an EMBL/GenBank/DDBJ whole genome shotgun (WGS) entry which is preliminary data.</text>
</comment>